<dbReference type="EMBL" id="LUGG01000022">
    <property type="protein sequence ID" value="OBZ68214.1"/>
    <property type="molecule type" value="Genomic_DNA"/>
</dbReference>
<evidence type="ECO:0000313" key="5">
    <source>
        <dbReference type="Proteomes" id="UP000092993"/>
    </source>
</evidence>
<accession>A0A1C7LUT4</accession>
<dbReference type="AlphaFoldDB" id="A0A1C7LUT4"/>
<dbReference type="EMBL" id="LUGG01000020">
    <property type="protein sequence ID" value="OBZ68523.1"/>
    <property type="molecule type" value="Genomic_DNA"/>
</dbReference>
<protein>
    <submittedName>
        <fullName evidence="3">Uncharacterized protein</fullName>
    </submittedName>
</protein>
<evidence type="ECO:0000313" key="4">
    <source>
        <dbReference type="EMBL" id="OBZ70652.1"/>
    </source>
</evidence>
<reference evidence="3 5" key="1">
    <citation type="submission" date="2016-03" db="EMBL/GenBank/DDBJ databases">
        <title>Whole genome sequencing of Grifola frondosa 9006-11.</title>
        <authorList>
            <person name="Min B."/>
            <person name="Park H."/>
            <person name="Kim J.-G."/>
            <person name="Cho H."/>
            <person name="Oh Y.-L."/>
            <person name="Kong W.-S."/>
            <person name="Choi I.-G."/>
        </authorList>
    </citation>
    <scope>NUCLEOTIDE SEQUENCE [LARGE SCALE GENOMIC DNA]</scope>
    <source>
        <strain evidence="3 5">9006-11</strain>
    </source>
</reference>
<evidence type="ECO:0000313" key="2">
    <source>
        <dbReference type="EMBL" id="OBZ68214.1"/>
    </source>
</evidence>
<evidence type="ECO:0000313" key="3">
    <source>
        <dbReference type="EMBL" id="OBZ68523.1"/>
    </source>
</evidence>
<comment type="caution">
    <text evidence="3">The sequence shown here is derived from an EMBL/GenBank/DDBJ whole genome shotgun (WGS) entry which is preliminary data.</text>
</comment>
<organism evidence="3 5">
    <name type="scientific">Grifola frondosa</name>
    <name type="common">Maitake</name>
    <name type="synonym">Polyporus frondosus</name>
    <dbReference type="NCBI Taxonomy" id="5627"/>
    <lineage>
        <taxon>Eukaryota</taxon>
        <taxon>Fungi</taxon>
        <taxon>Dikarya</taxon>
        <taxon>Basidiomycota</taxon>
        <taxon>Agaricomycotina</taxon>
        <taxon>Agaricomycetes</taxon>
        <taxon>Polyporales</taxon>
        <taxon>Grifolaceae</taxon>
        <taxon>Grifola</taxon>
    </lineage>
</organism>
<dbReference type="Proteomes" id="UP000092993">
    <property type="component" value="Unassembled WGS sequence"/>
</dbReference>
<sequence>MLATPFGLPCGPLFGSSDQVEPRPPMSRQAFATSRRSYAVSTVRRPTLGYQVSAVPRPVLLVRPFRSSSPHPLTFALLGFTLALRISSEWARSADVCLEAMGAFAPQFENFFFGSV</sequence>
<gene>
    <name evidence="4" type="ORF">A0H81_09378</name>
    <name evidence="3" type="ORF">A0H81_11583</name>
    <name evidence="2" type="ORF">A0H81_11691</name>
    <name evidence="1" type="ORF">A0H81_12659</name>
</gene>
<dbReference type="EMBL" id="LUGG01000024">
    <property type="protein sequence ID" value="OBZ67344.1"/>
    <property type="molecule type" value="Genomic_DNA"/>
</dbReference>
<name>A0A1C7LUT4_GRIFR</name>
<keyword evidence="5" id="KW-1185">Reference proteome</keyword>
<proteinExistence type="predicted"/>
<evidence type="ECO:0000313" key="1">
    <source>
        <dbReference type="EMBL" id="OBZ67344.1"/>
    </source>
</evidence>
<dbReference type="EMBL" id="LUGG01000013">
    <property type="protein sequence ID" value="OBZ70652.1"/>
    <property type="molecule type" value="Genomic_DNA"/>
</dbReference>